<proteinExistence type="predicted"/>
<protein>
    <submittedName>
        <fullName evidence="1">Uncharacterized protein</fullName>
    </submittedName>
</protein>
<reference evidence="1 2" key="1">
    <citation type="submission" date="2021-08" db="EMBL/GenBank/DDBJ databases">
        <title>Draft Genome Sequence of Phanerochaete sordida strain YK-624.</title>
        <authorList>
            <person name="Mori T."/>
            <person name="Dohra H."/>
            <person name="Suzuki T."/>
            <person name="Kawagishi H."/>
            <person name="Hirai H."/>
        </authorList>
    </citation>
    <scope>NUCLEOTIDE SEQUENCE [LARGE SCALE GENOMIC DNA]</scope>
    <source>
        <strain evidence="1 2">YK-624</strain>
    </source>
</reference>
<gene>
    <name evidence="1" type="ORF">PsYK624_105900</name>
</gene>
<accession>A0A9P3LGC5</accession>
<dbReference type="AlphaFoldDB" id="A0A9P3LGC5"/>
<dbReference type="Proteomes" id="UP000703269">
    <property type="component" value="Unassembled WGS sequence"/>
</dbReference>
<evidence type="ECO:0000313" key="1">
    <source>
        <dbReference type="EMBL" id="GJE94421.1"/>
    </source>
</evidence>
<keyword evidence="2" id="KW-1185">Reference proteome</keyword>
<sequence length="255" mass="29233">MMLERIVLNSSHQLQPLELFLDGLRKASMSQADVRWLWTVTLWATYDRRAAASPMRLLEHMLLSPLAHKLHKLETLSCSLSRNALWSHDEVPRRLDGTSFPPRISQAAPALLRPFSSVKSLRLSSRRFGSFRDLIRFLGALRGLESVYLEEVCWPDEGDTGQEVTMPRWIRRPEGLQHLSMVDRLCHKDTRFITFLCSLFVNQLALPSEDAEAVLHTIRHSFAAVTWDKRGEIDNIVPGSNSLFEISLSSTRRKE</sequence>
<evidence type="ECO:0000313" key="2">
    <source>
        <dbReference type="Proteomes" id="UP000703269"/>
    </source>
</evidence>
<name>A0A9P3LGC5_9APHY</name>
<dbReference type="EMBL" id="BPQB01000040">
    <property type="protein sequence ID" value="GJE94421.1"/>
    <property type="molecule type" value="Genomic_DNA"/>
</dbReference>
<comment type="caution">
    <text evidence="1">The sequence shown here is derived from an EMBL/GenBank/DDBJ whole genome shotgun (WGS) entry which is preliminary data.</text>
</comment>
<organism evidence="1 2">
    <name type="scientific">Phanerochaete sordida</name>
    <dbReference type="NCBI Taxonomy" id="48140"/>
    <lineage>
        <taxon>Eukaryota</taxon>
        <taxon>Fungi</taxon>
        <taxon>Dikarya</taxon>
        <taxon>Basidiomycota</taxon>
        <taxon>Agaricomycotina</taxon>
        <taxon>Agaricomycetes</taxon>
        <taxon>Polyporales</taxon>
        <taxon>Phanerochaetaceae</taxon>
        <taxon>Phanerochaete</taxon>
    </lineage>
</organism>